<evidence type="ECO:0000259" key="2">
    <source>
        <dbReference type="Pfam" id="PF13511"/>
    </source>
</evidence>
<dbReference type="Proteomes" id="UP000000644">
    <property type="component" value="Chromosome"/>
</dbReference>
<evidence type="ECO:0000313" key="4">
    <source>
        <dbReference type="Proteomes" id="UP000000644"/>
    </source>
</evidence>
<sequence>MRLPSPITLGLAGLALLCGGAAVAQDIYSCVDARGRTITADRPIPECSDRTQRELSRNGLLKRQIGPSLTAHEQAAQDEKDRQAAEIRAREAEDKRRDRALLLRYPTRAVHDQERTAALLQIDEVIKASIKRRGELADQRKAIASELEFYAKDLSRAPASLKRRLEENEGSVAVQQKFIADQEQEKKRVNLRFDEELAKLKQLWPMVSPPIRPGASASKVGKN</sequence>
<feature type="signal peptide" evidence="1">
    <location>
        <begin position="1"/>
        <end position="24"/>
    </location>
</feature>
<accession>A1VIL6</accession>
<dbReference type="InterPro" id="IPR025392">
    <property type="entry name" value="DUF4124"/>
</dbReference>
<reference evidence="4" key="1">
    <citation type="journal article" date="2009" name="Environ. Microbiol.">
        <title>The genome of Polaromonas naphthalenivorans strain CJ2, isolated from coal tar-contaminated sediment, reveals physiological and metabolic versatility and evolution through extensive horizontal gene transfer.</title>
        <authorList>
            <person name="Yagi J.M."/>
            <person name="Sims D."/>
            <person name="Brettin T."/>
            <person name="Bruce D."/>
            <person name="Madsen E.L."/>
        </authorList>
    </citation>
    <scope>NUCLEOTIDE SEQUENCE [LARGE SCALE GENOMIC DNA]</scope>
    <source>
        <strain evidence="4">CJ2</strain>
    </source>
</reference>
<feature type="chain" id="PRO_5005333963" description="DUF4124 domain-containing protein" evidence="1">
    <location>
        <begin position="25"/>
        <end position="223"/>
    </location>
</feature>
<evidence type="ECO:0000313" key="3">
    <source>
        <dbReference type="EMBL" id="ABM35494.1"/>
    </source>
</evidence>
<name>A1VIL6_POLNA</name>
<keyword evidence="1" id="KW-0732">Signal</keyword>
<dbReference type="Pfam" id="PF13511">
    <property type="entry name" value="DUF4124"/>
    <property type="match status" value="1"/>
</dbReference>
<keyword evidence="4" id="KW-1185">Reference proteome</keyword>
<dbReference type="eggNOG" id="ENOG502ZBU8">
    <property type="taxonomic scope" value="Bacteria"/>
</dbReference>
<protein>
    <recommendedName>
        <fullName evidence="2">DUF4124 domain-containing protein</fullName>
    </recommendedName>
</protein>
<dbReference type="OrthoDB" id="8895482at2"/>
<organism evidence="3 4">
    <name type="scientific">Polaromonas naphthalenivorans (strain CJ2)</name>
    <dbReference type="NCBI Taxonomy" id="365044"/>
    <lineage>
        <taxon>Bacteria</taxon>
        <taxon>Pseudomonadati</taxon>
        <taxon>Pseudomonadota</taxon>
        <taxon>Betaproteobacteria</taxon>
        <taxon>Burkholderiales</taxon>
        <taxon>Comamonadaceae</taxon>
        <taxon>Polaromonas</taxon>
    </lineage>
</organism>
<proteinExistence type="predicted"/>
<dbReference type="EMBL" id="CP000529">
    <property type="protein sequence ID" value="ABM35494.1"/>
    <property type="molecule type" value="Genomic_DNA"/>
</dbReference>
<dbReference type="HOGENOM" id="CLU_094869_1_0_4"/>
<dbReference type="STRING" id="365044.Pnap_0169"/>
<feature type="domain" description="DUF4124" evidence="2">
    <location>
        <begin position="14"/>
        <end position="53"/>
    </location>
</feature>
<gene>
    <name evidence="3" type="ordered locus">Pnap_0169</name>
</gene>
<evidence type="ECO:0000256" key="1">
    <source>
        <dbReference type="SAM" id="SignalP"/>
    </source>
</evidence>
<dbReference type="AlphaFoldDB" id="A1VIL6"/>
<dbReference type="KEGG" id="pna:Pnap_0169"/>